<evidence type="ECO:0000256" key="1">
    <source>
        <dbReference type="ARBA" id="ARBA00010641"/>
    </source>
</evidence>
<organism evidence="8 9">
    <name type="scientific">Humisphaera borealis</name>
    <dbReference type="NCBI Taxonomy" id="2807512"/>
    <lineage>
        <taxon>Bacteria</taxon>
        <taxon>Pseudomonadati</taxon>
        <taxon>Planctomycetota</taxon>
        <taxon>Phycisphaerae</taxon>
        <taxon>Tepidisphaerales</taxon>
        <taxon>Tepidisphaeraceae</taxon>
        <taxon>Humisphaera</taxon>
    </lineage>
</organism>
<dbReference type="Proteomes" id="UP000593765">
    <property type="component" value="Chromosome"/>
</dbReference>
<dbReference type="SUPFAM" id="SSF88659">
    <property type="entry name" value="Sigma3 and sigma4 domains of RNA polymerase sigma factors"/>
    <property type="match status" value="1"/>
</dbReference>
<evidence type="ECO:0000256" key="5">
    <source>
        <dbReference type="ARBA" id="ARBA00023163"/>
    </source>
</evidence>
<feature type="domain" description="RNA polymerase sigma-70 region 2" evidence="6">
    <location>
        <begin position="51"/>
        <end position="129"/>
    </location>
</feature>
<dbReference type="PANTHER" id="PTHR43133:SF8">
    <property type="entry name" value="RNA POLYMERASE SIGMA FACTOR HI_1459-RELATED"/>
    <property type="match status" value="1"/>
</dbReference>
<dbReference type="Pfam" id="PF08281">
    <property type="entry name" value="Sigma70_r4_2"/>
    <property type="match status" value="1"/>
</dbReference>
<dbReference type="CDD" id="cd06171">
    <property type="entry name" value="Sigma70_r4"/>
    <property type="match status" value="1"/>
</dbReference>
<dbReference type="GO" id="GO:0016987">
    <property type="term" value="F:sigma factor activity"/>
    <property type="evidence" value="ECO:0007669"/>
    <property type="project" value="UniProtKB-KW"/>
</dbReference>
<accession>A0A7M2WXS8</accession>
<dbReference type="InterPro" id="IPR013249">
    <property type="entry name" value="RNA_pol_sigma70_r4_t2"/>
</dbReference>
<protein>
    <submittedName>
        <fullName evidence="8">Sigma-70 family RNA polymerase sigma factor</fullName>
    </submittedName>
</protein>
<dbReference type="Gene3D" id="1.10.1740.10">
    <property type="match status" value="1"/>
</dbReference>
<proteinExistence type="inferred from homology"/>
<dbReference type="InterPro" id="IPR013324">
    <property type="entry name" value="RNA_pol_sigma_r3/r4-like"/>
</dbReference>
<evidence type="ECO:0000256" key="4">
    <source>
        <dbReference type="ARBA" id="ARBA00023125"/>
    </source>
</evidence>
<evidence type="ECO:0000256" key="2">
    <source>
        <dbReference type="ARBA" id="ARBA00023015"/>
    </source>
</evidence>
<keyword evidence="4" id="KW-0238">DNA-binding</keyword>
<name>A0A7M2WXS8_9BACT</name>
<keyword evidence="3" id="KW-0731">Sigma factor</keyword>
<dbReference type="InterPro" id="IPR013325">
    <property type="entry name" value="RNA_pol_sigma_r2"/>
</dbReference>
<dbReference type="GO" id="GO:0003677">
    <property type="term" value="F:DNA binding"/>
    <property type="evidence" value="ECO:0007669"/>
    <property type="project" value="UniProtKB-KW"/>
</dbReference>
<reference evidence="8 9" key="1">
    <citation type="submission" date="2020-10" db="EMBL/GenBank/DDBJ databases">
        <title>Wide distribution of Phycisphaera-like planctomycetes from WD2101 soil group in peatlands and genome analysis of the first cultivated representative.</title>
        <authorList>
            <person name="Dedysh S.N."/>
            <person name="Beletsky A.V."/>
            <person name="Ivanova A."/>
            <person name="Kulichevskaya I.S."/>
            <person name="Suzina N.E."/>
            <person name="Philippov D.A."/>
            <person name="Rakitin A.L."/>
            <person name="Mardanov A.V."/>
            <person name="Ravin N.V."/>
        </authorList>
    </citation>
    <scope>NUCLEOTIDE SEQUENCE [LARGE SCALE GENOMIC DNA]</scope>
    <source>
        <strain evidence="8 9">M1803</strain>
    </source>
</reference>
<sequence>MAKSIARQSKTSAVTASAPALESAVSVSLPMTDEALLLRVRAGDLSAGDALVRRYAQPLLRYLQRLVGDDLAEELHQQTWMSVLDNLDKFDPALASQSNESGAPAGGFKAWLFRIATNKANDLWRSRGRERAAKDGLRLVKDQTTPWAGEEAQGKEMQQKLIHAINKLPESQRQVLALRYYSNMKFIDIAKLLGCPLNTALGRVHKAMIKLRQLMDE</sequence>
<evidence type="ECO:0000256" key="3">
    <source>
        <dbReference type="ARBA" id="ARBA00023082"/>
    </source>
</evidence>
<dbReference type="NCBIfam" id="TIGR02937">
    <property type="entry name" value="sigma70-ECF"/>
    <property type="match status" value="1"/>
</dbReference>
<evidence type="ECO:0000313" key="8">
    <source>
        <dbReference type="EMBL" id="QOV90219.1"/>
    </source>
</evidence>
<dbReference type="InterPro" id="IPR039425">
    <property type="entry name" value="RNA_pol_sigma-70-like"/>
</dbReference>
<keyword evidence="5" id="KW-0804">Transcription</keyword>
<dbReference type="EMBL" id="CP063458">
    <property type="protein sequence ID" value="QOV90219.1"/>
    <property type="molecule type" value="Genomic_DNA"/>
</dbReference>
<dbReference type="Gene3D" id="1.10.10.10">
    <property type="entry name" value="Winged helix-like DNA-binding domain superfamily/Winged helix DNA-binding domain"/>
    <property type="match status" value="1"/>
</dbReference>
<comment type="similarity">
    <text evidence="1">Belongs to the sigma-70 factor family. ECF subfamily.</text>
</comment>
<dbReference type="GO" id="GO:0006352">
    <property type="term" value="P:DNA-templated transcription initiation"/>
    <property type="evidence" value="ECO:0007669"/>
    <property type="project" value="InterPro"/>
</dbReference>
<dbReference type="PANTHER" id="PTHR43133">
    <property type="entry name" value="RNA POLYMERASE ECF-TYPE SIGMA FACTO"/>
    <property type="match status" value="1"/>
</dbReference>
<feature type="domain" description="RNA polymerase sigma factor 70 region 4 type 2" evidence="7">
    <location>
        <begin position="159"/>
        <end position="211"/>
    </location>
</feature>
<dbReference type="InterPro" id="IPR036388">
    <property type="entry name" value="WH-like_DNA-bd_sf"/>
</dbReference>
<dbReference type="InterPro" id="IPR014284">
    <property type="entry name" value="RNA_pol_sigma-70_dom"/>
</dbReference>
<keyword evidence="9" id="KW-1185">Reference proteome</keyword>
<evidence type="ECO:0000259" key="7">
    <source>
        <dbReference type="Pfam" id="PF08281"/>
    </source>
</evidence>
<dbReference type="RefSeq" id="WP_206293294.1">
    <property type="nucleotide sequence ID" value="NZ_CP063458.1"/>
</dbReference>
<dbReference type="InterPro" id="IPR007627">
    <property type="entry name" value="RNA_pol_sigma70_r2"/>
</dbReference>
<gene>
    <name evidence="8" type="ORF">IPV69_02265</name>
</gene>
<evidence type="ECO:0000259" key="6">
    <source>
        <dbReference type="Pfam" id="PF04542"/>
    </source>
</evidence>
<evidence type="ECO:0000313" key="9">
    <source>
        <dbReference type="Proteomes" id="UP000593765"/>
    </source>
</evidence>
<keyword evidence="2" id="KW-0805">Transcription regulation</keyword>
<dbReference type="Pfam" id="PF04542">
    <property type="entry name" value="Sigma70_r2"/>
    <property type="match status" value="1"/>
</dbReference>
<dbReference type="AlphaFoldDB" id="A0A7M2WXS8"/>
<dbReference type="KEGG" id="hbs:IPV69_02265"/>
<dbReference type="SUPFAM" id="SSF88946">
    <property type="entry name" value="Sigma2 domain of RNA polymerase sigma factors"/>
    <property type="match status" value="1"/>
</dbReference>